<dbReference type="GO" id="GO:0008270">
    <property type="term" value="F:zinc ion binding"/>
    <property type="evidence" value="ECO:0007669"/>
    <property type="project" value="UniProtKB-UniRule"/>
</dbReference>
<evidence type="ECO:0000259" key="9">
    <source>
        <dbReference type="PROSITE" id="PS51915"/>
    </source>
</evidence>
<evidence type="ECO:0000256" key="5">
    <source>
        <dbReference type="ARBA" id="ARBA00022833"/>
    </source>
</evidence>
<feature type="region of interest" description="Disordered" evidence="8">
    <location>
        <begin position="1985"/>
        <end position="2011"/>
    </location>
</feature>
<feature type="region of interest" description="Disordered" evidence="8">
    <location>
        <begin position="587"/>
        <end position="640"/>
    </location>
</feature>
<keyword evidence="11" id="KW-1185">Reference proteome</keyword>
<dbReference type="SUPFAM" id="SSF57716">
    <property type="entry name" value="Glucocorticoid receptor-like (DNA-binding domain)"/>
    <property type="match status" value="1"/>
</dbReference>
<feature type="region of interest" description="Disordered" evidence="8">
    <location>
        <begin position="1788"/>
        <end position="1839"/>
    </location>
</feature>
<feature type="binding site" evidence="7">
    <location>
        <position position="73"/>
    </location>
    <ligand>
        <name>Zn(2+)</name>
        <dbReference type="ChEBI" id="CHEBI:29105"/>
    </ligand>
</feature>
<dbReference type="Pfam" id="PF07776">
    <property type="entry name" value="zf-AD"/>
    <property type="match status" value="1"/>
</dbReference>
<keyword evidence="3" id="KW-0677">Repeat</keyword>
<dbReference type="Proteomes" id="UP000594454">
    <property type="component" value="Chromosome 5"/>
</dbReference>
<dbReference type="EMBL" id="LR899013">
    <property type="protein sequence ID" value="CAD7091418.1"/>
    <property type="molecule type" value="Genomic_DNA"/>
</dbReference>
<accession>A0A7R8V286</accession>
<dbReference type="Gene3D" id="3.30.160.60">
    <property type="entry name" value="Classic Zinc Finger"/>
    <property type="match status" value="1"/>
</dbReference>
<dbReference type="InterPro" id="IPR012934">
    <property type="entry name" value="Znf_AD"/>
</dbReference>
<dbReference type="OMA" id="KNXRDET"/>
<feature type="compositionally biased region" description="Acidic residues" evidence="8">
    <location>
        <begin position="1485"/>
        <end position="1507"/>
    </location>
</feature>
<dbReference type="FunCoup" id="A0A7R8V286">
    <property type="interactions" value="68"/>
</dbReference>
<feature type="compositionally biased region" description="Polar residues" evidence="8">
    <location>
        <begin position="2222"/>
        <end position="2246"/>
    </location>
</feature>
<dbReference type="PANTHER" id="PTHR24406">
    <property type="entry name" value="TRANSCRIPTIONAL REPRESSOR CTCFL-RELATED"/>
    <property type="match status" value="1"/>
</dbReference>
<organism evidence="10 11">
    <name type="scientific">Hermetia illucens</name>
    <name type="common">Black soldier fly</name>
    <dbReference type="NCBI Taxonomy" id="343691"/>
    <lineage>
        <taxon>Eukaryota</taxon>
        <taxon>Metazoa</taxon>
        <taxon>Ecdysozoa</taxon>
        <taxon>Arthropoda</taxon>
        <taxon>Hexapoda</taxon>
        <taxon>Insecta</taxon>
        <taxon>Pterygota</taxon>
        <taxon>Neoptera</taxon>
        <taxon>Endopterygota</taxon>
        <taxon>Diptera</taxon>
        <taxon>Brachycera</taxon>
        <taxon>Stratiomyomorpha</taxon>
        <taxon>Stratiomyidae</taxon>
        <taxon>Hermetiinae</taxon>
        <taxon>Hermetia</taxon>
    </lineage>
</organism>
<dbReference type="InParanoid" id="A0A7R8V286"/>
<feature type="region of interest" description="Disordered" evidence="8">
    <location>
        <begin position="2209"/>
        <end position="2246"/>
    </location>
</feature>
<evidence type="ECO:0000256" key="1">
    <source>
        <dbReference type="ARBA" id="ARBA00004123"/>
    </source>
</evidence>
<evidence type="ECO:0000256" key="3">
    <source>
        <dbReference type="ARBA" id="ARBA00022737"/>
    </source>
</evidence>
<feature type="compositionally biased region" description="Polar residues" evidence="8">
    <location>
        <begin position="1788"/>
        <end position="1797"/>
    </location>
</feature>
<dbReference type="PROSITE" id="PS51915">
    <property type="entry name" value="ZAD"/>
    <property type="match status" value="1"/>
</dbReference>
<feature type="region of interest" description="Disordered" evidence="8">
    <location>
        <begin position="805"/>
        <end position="841"/>
    </location>
</feature>
<feature type="region of interest" description="Disordered" evidence="8">
    <location>
        <begin position="430"/>
        <end position="562"/>
    </location>
</feature>
<protein>
    <recommendedName>
        <fullName evidence="9">ZAD domain-containing protein</fullName>
    </recommendedName>
</protein>
<dbReference type="InterPro" id="IPR050888">
    <property type="entry name" value="ZnF_C2H2-type_TF"/>
</dbReference>
<evidence type="ECO:0000256" key="8">
    <source>
        <dbReference type="SAM" id="MobiDB-lite"/>
    </source>
</evidence>
<feature type="compositionally biased region" description="Low complexity" evidence="8">
    <location>
        <begin position="487"/>
        <end position="522"/>
    </location>
</feature>
<feature type="compositionally biased region" description="Polar residues" evidence="8">
    <location>
        <begin position="476"/>
        <end position="486"/>
    </location>
</feature>
<evidence type="ECO:0000256" key="2">
    <source>
        <dbReference type="ARBA" id="ARBA00022723"/>
    </source>
</evidence>
<dbReference type="InterPro" id="IPR013087">
    <property type="entry name" value="Znf_C2H2_type"/>
</dbReference>
<dbReference type="OrthoDB" id="7765040at2759"/>
<dbReference type="SMART" id="SM00355">
    <property type="entry name" value="ZnF_C2H2"/>
    <property type="match status" value="3"/>
</dbReference>
<keyword evidence="5 7" id="KW-0862">Zinc</keyword>
<sequence length="2246" mass="246485">MENFSIKIDENVRLRLYKICRLCGDDNPNNTDILANSKKSTNVDPDFHKKIFDCVGIQVTKGDKMPQTACNACREKINDFFEFREMCLATDIQTRRLLGLTETIVPKLDPVPDALEDDKTEVEKTIKKKTPTATKAVNSAKTLNSTKSVKSSKVVKVEKKAPPDIKKPVKVEREKPMSKVKKKVQIVPEPPVEVKKKLKVEPEKNLKSKKRKASGDLLTEKTPNKRERLRETIIRKFKNPNIALDEAATNVTCTICNKPYLNAGELHRHLDTDHLPRVVSYHCVRCNESIEKKQDVKDHNLWHKLSKTPFECGRCGKAIMSLSVYTKHILNCSVFVQDFEYKTKKCATCNEEFETQNLYNWHKCVISQLKCEVCQMKFTKRATMLRHVVRCSAIGLSTSLPVVDSALEPEPDPLPEPEPEQGVEDHFADAASNDEDGSDTEMNLKPNLEIDIEVPAKERSVGAKRPTPFVVIPHGVTNTENSRQDLNSGSNSSASTPVSSNSASSQGGDDDSISVSSSVASSTPTPMVRIKLEPRVNRSESSKDSNGNTTNSEVLPRPGSIPSNISVRIKAEIIDSEYRGLFNPEISSNIKKEREPEAVEQSSQPEASEPAEVMSDPLGVPDTEEVSSPKPASKPAAKPALKLVIKKQHGTLNSSFVDGTDISRDVGEPEAKKRKKKKSKIFKIPKALALRIKQERCNEASESNDAEKDATAVVETTDSLPVISEVCSKSPETKKRKNEKVNINSLGPAISIKQERLDSDDESMSASAVPAVNEVVHKPGDVNTVNINHVNIIKQERMDDEEYGLNCPTKNSRQVDESRKSSSKVATPIGSNPRKANNRKGKVRRVNPLNSSILIKQERIENYECESDMSRTSEDPLLLTNEADQLHSKSQHVDVSSEMRGKVAQVNTLNSTITIKQERLDPGECDSNVEISSTITESPGVGNLPVISEVCSKSAESAGPSNVNEIPPNPIISIKVEREISQEAAPSAMFPIISSVCSNSNIEMRADGNRTDVNPLNPTIFIKQEPLENNECETEEATLSIEPETTSNVTLPVISQVCSKSSESSVQSMNRDMEHANSLDPAITIKQERVDVNEQDDVTSEELASGSNTPLPVISQVCSQSTYTNEERNADVNEMDVNRTVSIKQECFDNDEYELEANPSEVNIRSEACEVVPVISEVFSREVNKPTTSPILSVRVKTERLYEDEEKEDSNGEVQEANMESSIRIKEEPDCNARVLEQNAILPEVGCDTPNTEGHSIDRSRNENLATSTDTVNNVFALKISLVSSGKDALAEINCGERTTTKKDIPPVGKGEPRKFPILRIRSEFNAFNFSDDNNKDPPAAPCSGIANEIPPLSVQIKREPDMEVSTGVGADSDIPIKEEPLDYDFSIKSEPYFEGEEFGGGTSDADILFHNSLGDMQSEPVNNFVISNVESITRVGNPANDLNSKEDETENLANDSNPKEDETELLVPMEQRNFDDRDSPPCQELDEEQSPDPNDDEQNNSAEDEAQQYVVCKEEPRYESENEADYISDSQSVANEDDLMNESIEENLDEIASRGDALRESTCEMASSTKNIAGFCENVGGIDLRSGVECTTISLDRTHLESECVDKTFSLGCEQETIATVRTQVDSLTDEQVENSEQEGSHTVSPINSLCIKAVFNEIKSKSDDELQKSNDAKNASLSLEMNPSSNEEYPVENVITEKKVGIDETNARKSGEMELEQRNATLDKIEPAPTPSKDEYSFCTAAETTVSLRLQDTNDCQSGSCNPPTNLASDEAIDLTLANIEARQNQITSRSTENMSGDDIDARRNQVTSGSTENMSADDIEARQNQITSRSTENMDHDRLNDFHDQANFDENIEEGNSNCNQKLKDLIKDNDNLLGFFENELSRNCDFPTEEASPMKSSEIGKTTDSTSSRTDSSCKKPMPSESEDAKIQNESTHETDALPLENYCTSDVHNVSNEIAVVNDMKQQPHYQNYVSEAIGKFEDTKAPTTDNSTGSDCTSGPDCTPQQSTASSNMYETANLSMVPPCLQTASPGNLTTNDTANNVIGSAVPLSAAPAIISLPKAIVSPTVSCSAHSYTASLSNLPNSPFFDPSTSTMPAFKLYNIKPSMAPIVGCSADPSVMPSISSLNSNNVTPPNYSNVIASVSSPNPNVAMPIEPLASVPSNERPGVSLSNPPGTHLSMLHINEIAENNNNANIERELQNDLDSISSNSNLEVDDGTVASLSEMSESGASTSVNDKNNTAPDH</sequence>
<feature type="region of interest" description="Disordered" evidence="8">
    <location>
        <begin position="1890"/>
        <end position="1939"/>
    </location>
</feature>
<keyword evidence="6" id="KW-0539">Nucleus</keyword>
<keyword evidence="4 7" id="KW-0863">Zinc-finger</keyword>
<comment type="subcellular location">
    <subcellularLocation>
        <location evidence="1">Nucleus</location>
    </subcellularLocation>
</comment>
<evidence type="ECO:0000313" key="10">
    <source>
        <dbReference type="EMBL" id="CAD7091418.1"/>
    </source>
</evidence>
<feature type="compositionally biased region" description="Low complexity" evidence="8">
    <location>
        <begin position="628"/>
        <end position="640"/>
    </location>
</feature>
<feature type="compositionally biased region" description="Polar residues" evidence="8">
    <location>
        <begin position="1825"/>
        <end position="1834"/>
    </location>
</feature>
<feature type="compositionally biased region" description="Basic and acidic residues" evidence="8">
    <location>
        <begin position="1927"/>
        <end position="1939"/>
    </location>
</feature>
<dbReference type="GO" id="GO:0005634">
    <property type="term" value="C:nucleus"/>
    <property type="evidence" value="ECO:0007669"/>
    <property type="project" value="UniProtKB-SubCell"/>
</dbReference>
<feature type="compositionally biased region" description="Basic and acidic residues" evidence="8">
    <location>
        <begin position="661"/>
        <end position="671"/>
    </location>
</feature>
<dbReference type="Gene3D" id="3.40.1800.20">
    <property type="match status" value="1"/>
</dbReference>
<dbReference type="SMART" id="SM00868">
    <property type="entry name" value="zf-AD"/>
    <property type="match status" value="1"/>
</dbReference>
<feature type="region of interest" description="Disordered" evidence="8">
    <location>
        <begin position="1436"/>
        <end position="1510"/>
    </location>
</feature>
<feature type="compositionally biased region" description="Polar residues" evidence="8">
    <location>
        <begin position="1987"/>
        <end position="1999"/>
    </location>
</feature>
<feature type="binding site" evidence="7">
    <location>
        <position position="70"/>
    </location>
    <ligand>
        <name>Zn(2+)</name>
        <dbReference type="ChEBI" id="CHEBI:29105"/>
    </ligand>
</feature>
<feature type="binding site" evidence="7">
    <location>
        <position position="23"/>
    </location>
    <ligand>
        <name>Zn(2+)</name>
        <dbReference type="ChEBI" id="CHEBI:29105"/>
    </ligand>
</feature>
<evidence type="ECO:0000313" key="11">
    <source>
        <dbReference type="Proteomes" id="UP000594454"/>
    </source>
</evidence>
<feature type="domain" description="ZAD" evidence="9">
    <location>
        <begin position="18"/>
        <end position="97"/>
    </location>
</feature>
<reference evidence="10 11" key="1">
    <citation type="submission" date="2020-11" db="EMBL/GenBank/DDBJ databases">
        <authorList>
            <person name="Wallbank WR R."/>
            <person name="Pardo Diaz C."/>
            <person name="Kozak K."/>
            <person name="Martin S."/>
            <person name="Jiggins C."/>
            <person name="Moest M."/>
            <person name="Warren A I."/>
            <person name="Generalovic N T."/>
            <person name="Byers J.R.P. K."/>
            <person name="Montejo-Kovacevich G."/>
            <person name="Yen C E."/>
        </authorList>
    </citation>
    <scope>NUCLEOTIDE SEQUENCE [LARGE SCALE GENOMIC DNA]</scope>
</reference>
<evidence type="ECO:0000256" key="6">
    <source>
        <dbReference type="ARBA" id="ARBA00023242"/>
    </source>
</evidence>
<feature type="region of interest" description="Disordered" evidence="8">
    <location>
        <begin position="653"/>
        <end position="679"/>
    </location>
</feature>
<feature type="compositionally biased region" description="Low complexity" evidence="8">
    <location>
        <begin position="1906"/>
        <end position="1915"/>
    </location>
</feature>
<name>A0A7R8V286_HERIL</name>
<evidence type="ECO:0000256" key="4">
    <source>
        <dbReference type="ARBA" id="ARBA00022771"/>
    </source>
</evidence>
<feature type="compositionally biased region" description="Polar residues" evidence="8">
    <location>
        <begin position="544"/>
        <end position="553"/>
    </location>
</feature>
<gene>
    <name evidence="10" type="ORF">HERILL_LOCUS13834</name>
</gene>
<proteinExistence type="predicted"/>
<keyword evidence="2 7" id="KW-0479">Metal-binding</keyword>
<dbReference type="PROSITE" id="PS00028">
    <property type="entry name" value="ZINC_FINGER_C2H2_1"/>
    <property type="match status" value="2"/>
</dbReference>
<evidence type="ECO:0000256" key="7">
    <source>
        <dbReference type="PROSITE-ProRule" id="PRU01263"/>
    </source>
</evidence>
<feature type="compositionally biased region" description="Basic and acidic residues" evidence="8">
    <location>
        <begin position="530"/>
        <end position="543"/>
    </location>
</feature>
<feature type="compositionally biased region" description="Polar residues" evidence="8">
    <location>
        <begin position="1807"/>
        <end position="1817"/>
    </location>
</feature>
<feature type="binding site" evidence="7">
    <location>
        <position position="20"/>
    </location>
    <ligand>
        <name>Zn(2+)</name>
        <dbReference type="ChEBI" id="CHEBI:29105"/>
    </ligand>
</feature>